<accession>A0A2S4HJR0</accession>
<dbReference type="RefSeq" id="WP_103682988.1">
    <property type="nucleotide sequence ID" value="NZ_PQGG01000007.1"/>
</dbReference>
<dbReference type="EMBL" id="PQGG01000007">
    <property type="protein sequence ID" value="POP54227.1"/>
    <property type="molecule type" value="Genomic_DNA"/>
</dbReference>
<evidence type="ECO:0000313" key="2">
    <source>
        <dbReference type="Proteomes" id="UP000237222"/>
    </source>
</evidence>
<gene>
    <name evidence="1" type="ORF">C0068_02875</name>
</gene>
<sequence>MSTGSAQGALRGGQANREFRPRISPDISAELLDLDPLLNAKWQFTVSAAFKKLSGEERKYAYYRYLAPKGIRIDTENKRLTFAGRPSLTEIKGKLGSSKLIAIANKLEGVLTTLSDLRDAIPYVDLLEASLSLVNDFHPEEDLQQIRLKRALRQAFLDELVILTRSAPMLVPTTHRGLSSGAVRDFVIEVYLKQQMLGYRFRVRPAEELKLHANAFIRNEIAGEACVRQCEFVSCERYLFLIGPVKSFSLNPYSARRFLHEDVLLNGTAVFFNGMAIPFVSLDKPEILKHLSWSLSRVVTVERQVSAGVMAIMDAAHKMRAELLLPLLAEDIAADGAGYGMAVAGKLKVFEELLVNNVLVKLPQALRVFARTNDDHDYLFFNLRSYFLQLAADIRDFSSRSSLLLSDSVEELELRILSYLRLLEKRRDKVFSLGLREDPSALDDAKLPLQEFRALVKAFVPKARQLVQKRQQIQEELLAPSGGLGRLLENTFNRAEKRGLALERLERDLALQKKQCLVGLIRICKRYPELTVYLELEELVVADEAQRRYALPAGQDGLAQLPRLVSLWEDQLAFDFEIIAERLGVVLNI</sequence>
<evidence type="ECO:0000313" key="1">
    <source>
        <dbReference type="EMBL" id="POP54227.1"/>
    </source>
</evidence>
<reference evidence="1" key="1">
    <citation type="submission" date="2018-01" db="EMBL/GenBank/DDBJ databases">
        <authorList>
            <person name="Yu X.-D."/>
        </authorList>
    </citation>
    <scope>NUCLEOTIDE SEQUENCE</scope>
    <source>
        <strain evidence="1">ZX-21</strain>
    </source>
</reference>
<protein>
    <submittedName>
        <fullName evidence="1">Uncharacterized protein</fullName>
    </submittedName>
</protein>
<proteinExistence type="predicted"/>
<organism evidence="1 2">
    <name type="scientific">Zhongshania marina</name>
    <dbReference type="NCBI Taxonomy" id="2304603"/>
    <lineage>
        <taxon>Bacteria</taxon>
        <taxon>Pseudomonadati</taxon>
        <taxon>Pseudomonadota</taxon>
        <taxon>Gammaproteobacteria</taxon>
        <taxon>Cellvibrionales</taxon>
        <taxon>Spongiibacteraceae</taxon>
        <taxon>Zhongshania</taxon>
    </lineage>
</organism>
<dbReference type="AlphaFoldDB" id="A0A2S4HJR0"/>
<name>A0A2S4HJR0_9GAMM</name>
<dbReference type="OrthoDB" id="8609649at2"/>
<dbReference type="Proteomes" id="UP000237222">
    <property type="component" value="Unassembled WGS sequence"/>
</dbReference>
<comment type="caution">
    <text evidence="1">The sequence shown here is derived from an EMBL/GenBank/DDBJ whole genome shotgun (WGS) entry which is preliminary data.</text>
</comment>